<comment type="caution">
    <text evidence="2">The sequence shown here is derived from an EMBL/GenBank/DDBJ whole genome shotgun (WGS) entry which is preliminary data.</text>
</comment>
<sequence>GLVSDVANVGVELGGNRIEQQDIDELLAAGRGSIDEEGRMVLHAQPALYTLDGLHGANNPLGLYADKHGVDIHIIAADPSP</sequence>
<feature type="domain" description="SHS2" evidence="1">
    <location>
        <begin position="6"/>
        <end position="75"/>
    </location>
</feature>
<feature type="non-terminal residue" evidence="2">
    <location>
        <position position="81"/>
    </location>
</feature>
<dbReference type="Gene3D" id="3.30.1490.110">
    <property type="match status" value="1"/>
</dbReference>
<keyword evidence="2" id="KW-0132">Cell division</keyword>
<dbReference type="InterPro" id="IPR003494">
    <property type="entry name" value="SHS2_FtsA"/>
</dbReference>
<dbReference type="Proteomes" id="UP001170310">
    <property type="component" value="Unassembled WGS sequence"/>
</dbReference>
<reference evidence="2" key="1">
    <citation type="submission" date="2023-07" db="EMBL/GenBank/DDBJ databases">
        <title>Genome content predicts the carbon catabolic preferences of heterotrophic bacteria.</title>
        <authorList>
            <person name="Gralka M."/>
        </authorList>
    </citation>
    <scope>NUCLEOTIDE SEQUENCE</scope>
    <source>
        <strain evidence="2">E2R20</strain>
    </source>
</reference>
<keyword evidence="2" id="KW-0131">Cell cycle</keyword>
<evidence type="ECO:0000313" key="2">
    <source>
        <dbReference type="EMBL" id="MDO6575533.1"/>
    </source>
</evidence>
<protein>
    <submittedName>
        <fullName evidence="2">Cell division protein FtsA</fullName>
    </submittedName>
</protein>
<dbReference type="EMBL" id="JAUOQO010000821">
    <property type="protein sequence ID" value="MDO6575533.1"/>
    <property type="molecule type" value="Genomic_DNA"/>
</dbReference>
<keyword evidence="3" id="KW-1185">Reference proteome</keyword>
<dbReference type="AlphaFoldDB" id="A0AAW7YWV5"/>
<dbReference type="Pfam" id="PF02491">
    <property type="entry name" value="SHS2_FTSA"/>
    <property type="match status" value="1"/>
</dbReference>
<dbReference type="InterPro" id="IPR043129">
    <property type="entry name" value="ATPase_NBD"/>
</dbReference>
<name>A0AAW7YWV5_9STAP</name>
<dbReference type="GO" id="GO:0051301">
    <property type="term" value="P:cell division"/>
    <property type="evidence" value="ECO:0007669"/>
    <property type="project" value="UniProtKB-KW"/>
</dbReference>
<organism evidence="2 3">
    <name type="scientific">Staphylococcus pasteuri_A</name>
    <dbReference type="NCBI Taxonomy" id="3062664"/>
    <lineage>
        <taxon>Bacteria</taxon>
        <taxon>Bacillati</taxon>
        <taxon>Bacillota</taxon>
        <taxon>Bacilli</taxon>
        <taxon>Bacillales</taxon>
        <taxon>Staphylococcaceae</taxon>
        <taxon>Staphylococcus</taxon>
    </lineage>
</organism>
<accession>A0AAW7YWV5</accession>
<proteinExistence type="predicted"/>
<dbReference type="SUPFAM" id="SSF53067">
    <property type="entry name" value="Actin-like ATPase domain"/>
    <property type="match status" value="1"/>
</dbReference>
<gene>
    <name evidence="2" type="ORF">Q4528_15580</name>
</gene>
<evidence type="ECO:0000259" key="1">
    <source>
        <dbReference type="Pfam" id="PF02491"/>
    </source>
</evidence>
<evidence type="ECO:0000313" key="3">
    <source>
        <dbReference type="Proteomes" id="UP001170310"/>
    </source>
</evidence>
<feature type="non-terminal residue" evidence="2">
    <location>
        <position position="1"/>
    </location>
</feature>